<evidence type="ECO:0000313" key="3">
    <source>
        <dbReference type="Proteomes" id="UP000554482"/>
    </source>
</evidence>
<organism evidence="2 3">
    <name type="scientific">Thalictrum thalictroides</name>
    <name type="common">Rue-anemone</name>
    <name type="synonym">Anemone thalictroides</name>
    <dbReference type="NCBI Taxonomy" id="46969"/>
    <lineage>
        <taxon>Eukaryota</taxon>
        <taxon>Viridiplantae</taxon>
        <taxon>Streptophyta</taxon>
        <taxon>Embryophyta</taxon>
        <taxon>Tracheophyta</taxon>
        <taxon>Spermatophyta</taxon>
        <taxon>Magnoliopsida</taxon>
        <taxon>Ranunculales</taxon>
        <taxon>Ranunculaceae</taxon>
        <taxon>Thalictroideae</taxon>
        <taxon>Thalictrum</taxon>
    </lineage>
</organism>
<feature type="transmembrane region" description="Helical" evidence="1">
    <location>
        <begin position="34"/>
        <end position="53"/>
    </location>
</feature>
<dbReference type="Proteomes" id="UP000554482">
    <property type="component" value="Unassembled WGS sequence"/>
</dbReference>
<reference evidence="2 3" key="1">
    <citation type="submission" date="2020-06" db="EMBL/GenBank/DDBJ databases">
        <title>Transcriptomic and genomic resources for Thalictrum thalictroides and T. hernandezii: Facilitating candidate gene discovery in an emerging model plant lineage.</title>
        <authorList>
            <person name="Arias T."/>
            <person name="Riano-Pachon D.M."/>
            <person name="Di Stilio V.S."/>
        </authorList>
    </citation>
    <scope>NUCLEOTIDE SEQUENCE [LARGE SCALE GENOMIC DNA]</scope>
    <source>
        <strain evidence="3">cv. WT478/WT964</strain>
        <tissue evidence="2">Leaves</tissue>
    </source>
</reference>
<keyword evidence="3" id="KW-1185">Reference proteome</keyword>
<sequence>MGASLSTTEGRMTANERADWKRATDQKRAIVRRALDRIIATPGILFIYVKIVLNNAPCSTTTTVTALPLFLLAGAFMVMTVYGAFFSLKEIGERMARERFRRARSNGVKTQKLSSFLRVDPAEDWEYKNITDPAEDRLGFRPNLILPR</sequence>
<protein>
    <recommendedName>
        <fullName evidence="4">Transmembrane protein</fullName>
    </recommendedName>
</protein>
<dbReference type="AlphaFoldDB" id="A0A7J6WM13"/>
<evidence type="ECO:0000313" key="2">
    <source>
        <dbReference type="EMBL" id="KAF5197465.1"/>
    </source>
</evidence>
<accession>A0A7J6WM13</accession>
<comment type="caution">
    <text evidence="2">The sequence shown here is derived from an EMBL/GenBank/DDBJ whole genome shotgun (WGS) entry which is preliminary data.</text>
</comment>
<keyword evidence="1" id="KW-0472">Membrane</keyword>
<feature type="transmembrane region" description="Helical" evidence="1">
    <location>
        <begin position="65"/>
        <end position="88"/>
    </location>
</feature>
<gene>
    <name evidence="2" type="ORF">FRX31_012945</name>
</gene>
<keyword evidence="1" id="KW-0812">Transmembrane</keyword>
<keyword evidence="1" id="KW-1133">Transmembrane helix</keyword>
<name>A0A7J6WM13_THATH</name>
<proteinExistence type="predicted"/>
<evidence type="ECO:0000256" key="1">
    <source>
        <dbReference type="SAM" id="Phobius"/>
    </source>
</evidence>
<evidence type="ECO:0008006" key="4">
    <source>
        <dbReference type="Google" id="ProtNLM"/>
    </source>
</evidence>
<dbReference type="EMBL" id="JABWDY010014668">
    <property type="protein sequence ID" value="KAF5197465.1"/>
    <property type="molecule type" value="Genomic_DNA"/>
</dbReference>